<accession>A0ABM5QP27</accession>
<dbReference type="PANTHER" id="PTHR46018:SF4">
    <property type="entry name" value="METALLO-HYDROLASE YHFI-RELATED"/>
    <property type="match status" value="1"/>
</dbReference>
<gene>
    <name evidence="2" type="ORF">CATYP_08460</name>
</gene>
<sequence>MRLTILGSSGSLAGPSNPASGYLVEVDHLGVVLDLGPGTLAELQRITDPSLVHVAFSHLHADHCLDFPSLMVWRRFHPEAAAAGRSLLYGPSPAPVFFGRLSANDQPEGIDDMSDTFAFTPWRAHEPQQVERLTITPYPVVHPVEAYALRVVENSTGKTLTYSGDSAFTDELIAAAEGADIFLCEANWGAQDSSQVPGMHMNGQEAGMIAERAGVKRLVLVHVPPWIDPEEAVAAARTQYSGPVEFGLPRTVYEL</sequence>
<dbReference type="SUPFAM" id="SSF56281">
    <property type="entry name" value="Metallo-hydrolase/oxidoreductase"/>
    <property type="match status" value="1"/>
</dbReference>
<keyword evidence="3" id="KW-1185">Reference proteome</keyword>
<dbReference type="CDD" id="cd07716">
    <property type="entry name" value="RNaseZ_short-form-like_MBL-fold"/>
    <property type="match status" value="1"/>
</dbReference>
<reference evidence="2 3" key="1">
    <citation type="submission" date="2014-07" db="EMBL/GenBank/DDBJ databases">
        <title>Complete genome sequence of Corynebacterium atypicum DSM 44849: identifiction of the mycolic acid biosynthesis genes.</title>
        <authorList>
            <person name="Tippelt A."/>
            <person name="Mollmann S."/>
            <person name="Albersmeier A."/>
            <person name="Jaenicke S."/>
            <person name="Ruckert C."/>
            <person name="Tauch A."/>
        </authorList>
    </citation>
    <scope>NUCLEOTIDE SEQUENCE [LARGE SCALE GENOMIC DNA]</scope>
    <source>
        <strain evidence="2 3">R2070</strain>
    </source>
</reference>
<dbReference type="Proteomes" id="UP000028504">
    <property type="component" value="Chromosome"/>
</dbReference>
<evidence type="ECO:0000259" key="1">
    <source>
        <dbReference type="Pfam" id="PF12706"/>
    </source>
</evidence>
<dbReference type="EMBL" id="CP008944">
    <property type="protein sequence ID" value="AIG64600.1"/>
    <property type="molecule type" value="Genomic_DNA"/>
</dbReference>
<name>A0ABM5QP27_9CORY</name>
<dbReference type="InterPro" id="IPR001279">
    <property type="entry name" value="Metallo-B-lactamas"/>
</dbReference>
<dbReference type="RefSeq" id="WP_038606506.1">
    <property type="nucleotide sequence ID" value="NZ_CP008944.1"/>
</dbReference>
<dbReference type="Gene3D" id="3.60.15.10">
    <property type="entry name" value="Ribonuclease Z/Hydroxyacylglutathione hydrolase-like"/>
    <property type="match status" value="1"/>
</dbReference>
<dbReference type="PANTHER" id="PTHR46018">
    <property type="entry name" value="ZINC PHOSPHODIESTERASE ELAC PROTEIN 1"/>
    <property type="match status" value="1"/>
</dbReference>
<proteinExistence type="predicted"/>
<dbReference type="InterPro" id="IPR036866">
    <property type="entry name" value="RibonucZ/Hydroxyglut_hydro"/>
</dbReference>
<feature type="domain" description="Metallo-beta-lactamase" evidence="1">
    <location>
        <begin position="33"/>
        <end position="222"/>
    </location>
</feature>
<organism evidence="2 3">
    <name type="scientific">Corynebacterium atypicum</name>
    <dbReference type="NCBI Taxonomy" id="191610"/>
    <lineage>
        <taxon>Bacteria</taxon>
        <taxon>Bacillati</taxon>
        <taxon>Actinomycetota</taxon>
        <taxon>Actinomycetes</taxon>
        <taxon>Mycobacteriales</taxon>
        <taxon>Corynebacteriaceae</taxon>
        <taxon>Corynebacterium</taxon>
    </lineage>
</organism>
<evidence type="ECO:0000313" key="2">
    <source>
        <dbReference type="EMBL" id="AIG64600.1"/>
    </source>
</evidence>
<dbReference type="Pfam" id="PF12706">
    <property type="entry name" value="Lactamase_B_2"/>
    <property type="match status" value="1"/>
</dbReference>
<protein>
    <recommendedName>
        <fullName evidence="1">Metallo-beta-lactamase domain-containing protein</fullName>
    </recommendedName>
</protein>
<evidence type="ECO:0000313" key="3">
    <source>
        <dbReference type="Proteomes" id="UP000028504"/>
    </source>
</evidence>